<feature type="compositionally biased region" description="Polar residues" evidence="1">
    <location>
        <begin position="79"/>
        <end position="96"/>
    </location>
</feature>
<proteinExistence type="predicted"/>
<dbReference type="eggNOG" id="ENOG502SVZ7">
    <property type="taxonomic scope" value="Eukaryota"/>
</dbReference>
<dbReference type="AlphaFoldDB" id="W9XLE3"/>
<keyword evidence="3" id="KW-1185">Reference proteome</keyword>
<name>W9XLE3_9EURO</name>
<dbReference type="HOGENOM" id="CLU_022766_2_0_1"/>
<gene>
    <name evidence="2" type="ORF">A1O3_07311</name>
</gene>
<dbReference type="PANTHER" id="PTHR37540:SF5">
    <property type="entry name" value="TRANSCRIPTION FACTOR DOMAIN-CONTAINING PROTEIN"/>
    <property type="match status" value="1"/>
</dbReference>
<dbReference type="OrthoDB" id="3469225at2759"/>
<organism evidence="2 3">
    <name type="scientific">Capronia epimyces CBS 606.96</name>
    <dbReference type="NCBI Taxonomy" id="1182542"/>
    <lineage>
        <taxon>Eukaryota</taxon>
        <taxon>Fungi</taxon>
        <taxon>Dikarya</taxon>
        <taxon>Ascomycota</taxon>
        <taxon>Pezizomycotina</taxon>
        <taxon>Eurotiomycetes</taxon>
        <taxon>Chaetothyriomycetidae</taxon>
        <taxon>Chaetothyriales</taxon>
        <taxon>Herpotrichiellaceae</taxon>
        <taxon>Capronia</taxon>
    </lineage>
</organism>
<dbReference type="RefSeq" id="XP_007735611.1">
    <property type="nucleotide sequence ID" value="XM_007737421.1"/>
</dbReference>
<protein>
    <recommendedName>
        <fullName evidence="4">Transcription factor domain-containing protein</fullName>
    </recommendedName>
</protein>
<sequence>MGRSSLDSGKAHDLKPAVSPAASPNFAFVNLADDLVSLNARKITNQHQRYVIRSHVMKNVRQELVRGRKRTIGERSNSDKSVSTASDADSSGTNESRLPLTVTIKQEFQEPTNHALTPGRKAGSSCAMEFAEPGSNVTMSYTPAISQIDPFLTLPCRSLAPKSLDGILRFGFDVLIPLTFSSERQDRLTRQGLVLQTKIADPPTFWGMIGVFAAHKAIFQGDHKDLAPSDVNHDDLITDPDYKKVKHEALVAVRRKIERRERMDQFMIEACFGLSATATVVGNFEEARMHLKGVAQLMSMFGVAQDSVSWLPLSIVKVSVGLLSMPIFELPWTRCPLPREIEQRITPTPDSGMTRLASAFQHMDELSQPLRVLLLTSRDICNFCELNATDPSGLSSAESAALDRKATELEFDLLAYPYKFDSFHGEYATEPQLPPLEAVVRLAALGFLSFTPHTIFPPTGLGRALTHHQKRAFKRWLQARSTTCGVPELKAITWALFTFTQGSLMQPEEVFFSRHLLRLTRQLSLVSWQDIETILSGFLYIPSLQSSLWRTIWTASFKDCTPA</sequence>
<feature type="region of interest" description="Disordered" evidence="1">
    <location>
        <begin position="64"/>
        <end position="98"/>
    </location>
</feature>
<evidence type="ECO:0000313" key="3">
    <source>
        <dbReference type="Proteomes" id="UP000019478"/>
    </source>
</evidence>
<comment type="caution">
    <text evidence="2">The sequence shown here is derived from an EMBL/GenBank/DDBJ whole genome shotgun (WGS) entry which is preliminary data.</text>
</comment>
<evidence type="ECO:0000256" key="1">
    <source>
        <dbReference type="SAM" id="MobiDB-lite"/>
    </source>
</evidence>
<accession>W9XLE3</accession>
<evidence type="ECO:0000313" key="2">
    <source>
        <dbReference type="EMBL" id="EXJ81023.1"/>
    </source>
</evidence>
<dbReference type="EMBL" id="AMGY01000006">
    <property type="protein sequence ID" value="EXJ81023.1"/>
    <property type="molecule type" value="Genomic_DNA"/>
</dbReference>
<dbReference type="PANTHER" id="PTHR37540">
    <property type="entry name" value="TRANSCRIPTION FACTOR (ACR-2), PUTATIVE-RELATED-RELATED"/>
    <property type="match status" value="1"/>
</dbReference>
<dbReference type="GeneID" id="19171411"/>
<evidence type="ECO:0008006" key="4">
    <source>
        <dbReference type="Google" id="ProtNLM"/>
    </source>
</evidence>
<feature type="compositionally biased region" description="Basic and acidic residues" evidence="1">
    <location>
        <begin position="64"/>
        <end position="78"/>
    </location>
</feature>
<dbReference type="Proteomes" id="UP000019478">
    <property type="component" value="Unassembled WGS sequence"/>
</dbReference>
<reference evidence="2 3" key="1">
    <citation type="submission" date="2013-03" db="EMBL/GenBank/DDBJ databases">
        <title>The Genome Sequence of Capronia epimyces CBS 606.96.</title>
        <authorList>
            <consortium name="The Broad Institute Genomics Platform"/>
            <person name="Cuomo C."/>
            <person name="de Hoog S."/>
            <person name="Gorbushina A."/>
            <person name="Walker B."/>
            <person name="Young S.K."/>
            <person name="Zeng Q."/>
            <person name="Gargeya S."/>
            <person name="Fitzgerald M."/>
            <person name="Haas B."/>
            <person name="Abouelleil A."/>
            <person name="Allen A.W."/>
            <person name="Alvarado L."/>
            <person name="Arachchi H.M."/>
            <person name="Berlin A.M."/>
            <person name="Chapman S.B."/>
            <person name="Gainer-Dewar J."/>
            <person name="Goldberg J."/>
            <person name="Griggs A."/>
            <person name="Gujja S."/>
            <person name="Hansen M."/>
            <person name="Howarth C."/>
            <person name="Imamovic A."/>
            <person name="Ireland A."/>
            <person name="Larimer J."/>
            <person name="McCowan C."/>
            <person name="Murphy C."/>
            <person name="Pearson M."/>
            <person name="Poon T.W."/>
            <person name="Priest M."/>
            <person name="Roberts A."/>
            <person name="Saif S."/>
            <person name="Shea T."/>
            <person name="Sisk P."/>
            <person name="Sykes S."/>
            <person name="Wortman J."/>
            <person name="Nusbaum C."/>
            <person name="Birren B."/>
        </authorList>
    </citation>
    <scope>NUCLEOTIDE SEQUENCE [LARGE SCALE GENOMIC DNA]</scope>
    <source>
        <strain evidence="2 3">CBS 606.96</strain>
    </source>
</reference>